<dbReference type="InterPro" id="IPR037992">
    <property type="entry name" value="TRAPPC6/Trs33"/>
</dbReference>
<dbReference type="GO" id="GO:0006888">
    <property type="term" value="P:endoplasmic reticulum to Golgi vesicle-mediated transport"/>
    <property type="evidence" value="ECO:0007669"/>
    <property type="project" value="TreeGrafter"/>
</dbReference>
<keyword evidence="4" id="KW-1185">Reference proteome</keyword>
<dbReference type="GO" id="GO:0005801">
    <property type="term" value="C:cis-Golgi network"/>
    <property type="evidence" value="ECO:0007669"/>
    <property type="project" value="TreeGrafter"/>
</dbReference>
<evidence type="ECO:0000256" key="1">
    <source>
        <dbReference type="ARBA" id="ARBA00006218"/>
    </source>
</evidence>
<dbReference type="InterPro" id="IPR024096">
    <property type="entry name" value="NO_sig/Golgi_transp_ligand-bd"/>
</dbReference>
<evidence type="ECO:0000313" key="4">
    <source>
        <dbReference type="Proteomes" id="UP000238479"/>
    </source>
</evidence>
<reference evidence="3 4" key="1">
    <citation type="journal article" date="2018" name="Nat. Genet.">
        <title>The Rosa genome provides new insights in the design of modern roses.</title>
        <authorList>
            <person name="Bendahmane M."/>
        </authorList>
    </citation>
    <scope>NUCLEOTIDE SEQUENCE [LARGE SCALE GENOMIC DNA]</scope>
    <source>
        <strain evidence="4">cv. Old Blush</strain>
    </source>
</reference>
<proteinExistence type="inferred from homology"/>
<dbReference type="Gramene" id="PRQ33265">
    <property type="protein sequence ID" value="PRQ33265"/>
    <property type="gene ID" value="RchiOBHm_Chr5g0055691"/>
</dbReference>
<dbReference type="AlphaFoldDB" id="A0A2P6QGF0"/>
<gene>
    <name evidence="3" type="ORF">RchiOBHm_Chr5g0055691</name>
</gene>
<evidence type="ECO:0000256" key="2">
    <source>
        <dbReference type="SAM" id="MobiDB-lite"/>
    </source>
</evidence>
<dbReference type="STRING" id="74649.A0A2P6QGF0"/>
<dbReference type="PANTHER" id="PTHR12817">
    <property type="entry name" value="TRAFFICKING PROTEIN PARTICLE COMPLEX SUBUNIT 6B"/>
    <property type="match status" value="1"/>
</dbReference>
<dbReference type="Pfam" id="PF04051">
    <property type="entry name" value="TRAPP"/>
    <property type="match status" value="1"/>
</dbReference>
<dbReference type="Proteomes" id="UP000238479">
    <property type="component" value="Chromosome 5"/>
</dbReference>
<dbReference type="CDD" id="cd14944">
    <property type="entry name" value="TRAPPC6A_Trs33"/>
    <property type="match status" value="1"/>
</dbReference>
<protein>
    <submittedName>
        <fullName evidence="3">Putative transport protein particle (TRAPP) component</fullName>
    </submittedName>
</protein>
<dbReference type="EMBL" id="PDCK01000043">
    <property type="protein sequence ID" value="PRQ33265.1"/>
    <property type="molecule type" value="Genomic_DNA"/>
</dbReference>
<feature type="region of interest" description="Disordered" evidence="2">
    <location>
        <begin position="86"/>
        <end position="105"/>
    </location>
</feature>
<name>A0A2P6QGF0_ROSCH</name>
<evidence type="ECO:0000313" key="3">
    <source>
        <dbReference type="EMBL" id="PRQ33265.1"/>
    </source>
</evidence>
<comment type="caution">
    <text evidence="3">The sequence shown here is derived from an EMBL/GenBank/DDBJ whole genome shotgun (WGS) entry which is preliminary data.</text>
</comment>
<organism evidence="3 4">
    <name type="scientific">Rosa chinensis</name>
    <name type="common">China rose</name>
    <dbReference type="NCBI Taxonomy" id="74649"/>
    <lineage>
        <taxon>Eukaryota</taxon>
        <taxon>Viridiplantae</taxon>
        <taxon>Streptophyta</taxon>
        <taxon>Embryophyta</taxon>
        <taxon>Tracheophyta</taxon>
        <taxon>Spermatophyta</taxon>
        <taxon>Magnoliopsida</taxon>
        <taxon>eudicotyledons</taxon>
        <taxon>Gunneridae</taxon>
        <taxon>Pentapetalae</taxon>
        <taxon>rosids</taxon>
        <taxon>fabids</taxon>
        <taxon>Rosales</taxon>
        <taxon>Rosaceae</taxon>
        <taxon>Rosoideae</taxon>
        <taxon>Rosoideae incertae sedis</taxon>
        <taxon>Rosa</taxon>
    </lineage>
</organism>
<feature type="compositionally biased region" description="Low complexity" evidence="2">
    <location>
        <begin position="93"/>
        <end position="105"/>
    </location>
</feature>
<sequence length="148" mass="15992">MPISPSLLPVGSTPLATRSATSSPRGNCFTCAELVKNNGAAWFTDHLDASKFICKDFWSELFKKQIDNLKINHRVTSRIDVNLHSSTENGDVSQENSEASAENKAAQVPTMHLHFSCRVIKGTLHNLGITCAVSVDASHLPAGECLSV</sequence>
<dbReference type="SUPFAM" id="SSF111126">
    <property type="entry name" value="Ligand-binding domain in the NO signalling and Golgi transport"/>
    <property type="match status" value="1"/>
</dbReference>
<dbReference type="PANTHER" id="PTHR12817:SF0">
    <property type="entry name" value="GEO08327P1"/>
    <property type="match status" value="1"/>
</dbReference>
<dbReference type="GO" id="GO:0030008">
    <property type="term" value="C:TRAPP complex"/>
    <property type="evidence" value="ECO:0007669"/>
    <property type="project" value="TreeGrafter"/>
</dbReference>
<comment type="similarity">
    <text evidence="1">Belongs to the TRAPP small subunits family. BET3 subfamily.</text>
</comment>
<dbReference type="GO" id="GO:0005802">
    <property type="term" value="C:trans-Golgi network"/>
    <property type="evidence" value="ECO:0007669"/>
    <property type="project" value="TreeGrafter"/>
</dbReference>
<dbReference type="InterPro" id="IPR007194">
    <property type="entry name" value="TRAPP_component"/>
</dbReference>
<dbReference type="Gene3D" id="3.30.1380.20">
    <property type="entry name" value="Trafficking protein particle complex subunit 3"/>
    <property type="match status" value="1"/>
</dbReference>
<accession>A0A2P6QGF0</accession>